<accession>A0A9Y1BLM1</accession>
<evidence type="ECO:0008006" key="2">
    <source>
        <dbReference type="Google" id="ProtNLM"/>
    </source>
</evidence>
<dbReference type="Gene3D" id="3.40.50.1820">
    <property type="entry name" value="alpha/beta hydrolase"/>
    <property type="match status" value="1"/>
</dbReference>
<dbReference type="InterPro" id="IPR029058">
    <property type="entry name" value="AB_hydrolase_fold"/>
</dbReference>
<proteinExistence type="predicted"/>
<dbReference type="SUPFAM" id="SSF53474">
    <property type="entry name" value="alpha/beta-Hydrolases"/>
    <property type="match status" value="1"/>
</dbReference>
<name>A0A9Y1BLM1_9ARCH</name>
<dbReference type="EMBL" id="CP084166">
    <property type="protein sequence ID" value="UJG41145.1"/>
    <property type="molecule type" value="Genomic_DNA"/>
</dbReference>
<protein>
    <recommendedName>
        <fullName evidence="2">Alpha/beta hydrolase</fullName>
    </recommendedName>
</protein>
<dbReference type="Proteomes" id="UP001201020">
    <property type="component" value="Chromosome"/>
</dbReference>
<sequence length="309" mass="36066">MNDTIDEEEEENIYSSFSKNYTQKALFYNEAKKEFITMSDGAELYSYYTKKGKHPSKFSLFFVPGWSTAPYSWNDTWDELYKYFDLYVLETREKRFSKMNKKHTGTMDRHALDVKEAIDYYGLDLEKTVLLGPCFGAAVNAHAIAEGFVKPRGSIFMSPTIRFPIPRQLIPLAYFPADFTYNFIAKPLLKLWIKMTIPKGIQRKTYFELFDNGKGSNWKKSFPIINHNCYDDYIRVDVRSWLYGTMKDRMHKGGDAVKIAENMKNGTYVEVPNYYFMHHNPGSKEFAKKIIENVEELAGMIEVEQSISH</sequence>
<reference evidence="1" key="1">
    <citation type="journal article" date="2022" name="Nat. Microbiol.">
        <title>Unique mobile elements and scalable gene flow at the prokaryote-eukaryote boundary revealed by circularized Asgard archaea genomes.</title>
        <authorList>
            <person name="Wu F."/>
            <person name="Speth D.R."/>
            <person name="Philosof A."/>
            <person name="Cremiere A."/>
            <person name="Narayanan A."/>
            <person name="Barco R.A."/>
            <person name="Connon S.A."/>
            <person name="Amend J.P."/>
            <person name="Antoshechkin I.A."/>
            <person name="Orphan V.J."/>
        </authorList>
    </citation>
    <scope>NUCLEOTIDE SEQUENCE</scope>
    <source>
        <strain evidence="1">PM71</strain>
    </source>
</reference>
<gene>
    <name evidence="1" type="ORF">K9W45_01470</name>
</gene>
<dbReference type="AlphaFoldDB" id="A0A9Y1BLM1"/>
<evidence type="ECO:0000313" key="1">
    <source>
        <dbReference type="EMBL" id="UJG41145.1"/>
    </source>
</evidence>
<organism evidence="1">
    <name type="scientific">Candidatus Heimdallarchaeum aukensis</name>
    <dbReference type="NCBI Taxonomy" id="2876573"/>
    <lineage>
        <taxon>Archaea</taxon>
        <taxon>Promethearchaeati</taxon>
        <taxon>Candidatus Heimdallarchaeota</taxon>
        <taxon>Candidatus Heimdallarchaeia (ex Rinke et al. 2021) (nom. nud.)</taxon>
        <taxon>Candidatus Heimdallarchaeales</taxon>
        <taxon>Candidatus Heimdallarchaeaceae</taxon>
        <taxon>Candidatus Heimdallarchaeum</taxon>
    </lineage>
</organism>